<evidence type="ECO:0000313" key="2">
    <source>
        <dbReference type="EMBL" id="PXV62524.1"/>
    </source>
</evidence>
<dbReference type="Pfam" id="PF00756">
    <property type="entry name" value="Esterase"/>
    <property type="match status" value="1"/>
</dbReference>
<keyword evidence="3" id="KW-1185">Reference proteome</keyword>
<reference evidence="2 3" key="1">
    <citation type="submission" date="2018-03" db="EMBL/GenBank/DDBJ databases">
        <title>Genomic Encyclopedia of Archaeal and Bacterial Type Strains, Phase II (KMG-II): from individual species to whole genera.</title>
        <authorList>
            <person name="Goeker M."/>
        </authorList>
    </citation>
    <scope>NUCLEOTIDE SEQUENCE [LARGE SCALE GENOMIC DNA]</scope>
    <source>
        <strain evidence="2 3">DSM 100214</strain>
    </source>
</reference>
<accession>A0A2V3PP60</accession>
<dbReference type="GO" id="GO:0016747">
    <property type="term" value="F:acyltransferase activity, transferring groups other than amino-acyl groups"/>
    <property type="evidence" value="ECO:0007669"/>
    <property type="project" value="TreeGrafter"/>
</dbReference>
<dbReference type="InterPro" id="IPR050583">
    <property type="entry name" value="Mycobacterial_A85_antigen"/>
</dbReference>
<evidence type="ECO:0000256" key="1">
    <source>
        <dbReference type="SAM" id="SignalP"/>
    </source>
</evidence>
<organism evidence="2 3">
    <name type="scientific">Dysgonomonas alginatilytica</name>
    <dbReference type="NCBI Taxonomy" id="1605892"/>
    <lineage>
        <taxon>Bacteria</taxon>
        <taxon>Pseudomonadati</taxon>
        <taxon>Bacteroidota</taxon>
        <taxon>Bacteroidia</taxon>
        <taxon>Bacteroidales</taxon>
        <taxon>Dysgonomonadaceae</taxon>
        <taxon>Dysgonomonas</taxon>
    </lineage>
</organism>
<dbReference type="PANTHER" id="PTHR48098">
    <property type="entry name" value="ENTEROCHELIN ESTERASE-RELATED"/>
    <property type="match status" value="1"/>
</dbReference>
<dbReference type="OrthoDB" id="9803578at2"/>
<dbReference type="AlphaFoldDB" id="A0A2V3PP60"/>
<dbReference type="EMBL" id="QICL01000019">
    <property type="protein sequence ID" value="PXV62524.1"/>
    <property type="molecule type" value="Genomic_DNA"/>
</dbReference>
<sequence>MKIKLPCRFLCFLLLIVLNGSLSLFAQQVDTIEVYSPKMEVYVKNIIILPDGYNKESKIAYPVVYLLHGHSGNYLSWLKVVKPTLPQLANKYQMVIVCPDGKNSWYWDSPVNRKSQYDTYVSQDLVNYVDTHYKTIASPKGRAISGFSMGGHGALWLTLNHPDVFGVCGSMSGGVDIRPFPDNWDMSKALGRYATNKAVWDAHTVITNAEKLRNIPLIFDCGEDDFFLEVNENLHKLLLDKNIQHTYIMTSGKHDSQYWNKAVEWQLDFFAKFFFPEN</sequence>
<dbReference type="Proteomes" id="UP000247973">
    <property type="component" value="Unassembled WGS sequence"/>
</dbReference>
<feature type="chain" id="PRO_5015995651" evidence="1">
    <location>
        <begin position="27"/>
        <end position="278"/>
    </location>
</feature>
<proteinExistence type="predicted"/>
<comment type="caution">
    <text evidence="2">The sequence shown here is derived from an EMBL/GenBank/DDBJ whole genome shotgun (WGS) entry which is preliminary data.</text>
</comment>
<keyword evidence="2" id="KW-0378">Hydrolase</keyword>
<dbReference type="GO" id="GO:0016787">
    <property type="term" value="F:hydrolase activity"/>
    <property type="evidence" value="ECO:0007669"/>
    <property type="project" value="UniProtKB-KW"/>
</dbReference>
<feature type="signal peptide" evidence="1">
    <location>
        <begin position="1"/>
        <end position="26"/>
    </location>
</feature>
<name>A0A2V3PP60_9BACT</name>
<gene>
    <name evidence="2" type="ORF">CLV62_11966</name>
</gene>
<dbReference type="SUPFAM" id="SSF53474">
    <property type="entry name" value="alpha/beta-Hydrolases"/>
    <property type="match status" value="1"/>
</dbReference>
<dbReference type="InterPro" id="IPR029058">
    <property type="entry name" value="AB_hydrolase_fold"/>
</dbReference>
<evidence type="ECO:0000313" key="3">
    <source>
        <dbReference type="Proteomes" id="UP000247973"/>
    </source>
</evidence>
<dbReference type="RefSeq" id="WP_110311435.1">
    <property type="nucleotide sequence ID" value="NZ_QICL01000019.1"/>
</dbReference>
<protein>
    <submittedName>
        <fullName evidence="2">S-formylglutathione hydrolase FrmB</fullName>
    </submittedName>
</protein>
<keyword evidence="1" id="KW-0732">Signal</keyword>
<dbReference type="Gene3D" id="3.40.50.1820">
    <property type="entry name" value="alpha/beta hydrolase"/>
    <property type="match status" value="1"/>
</dbReference>
<dbReference type="InterPro" id="IPR000801">
    <property type="entry name" value="Esterase-like"/>
</dbReference>
<dbReference type="PANTHER" id="PTHR48098:SF1">
    <property type="entry name" value="DIACYLGLYCEROL ACYLTRANSFERASE_MYCOLYLTRANSFERASE AG85A"/>
    <property type="match status" value="1"/>
</dbReference>